<dbReference type="Pfam" id="PF03976">
    <property type="entry name" value="PPK2"/>
    <property type="match status" value="1"/>
</dbReference>
<dbReference type="OrthoDB" id="9775224at2"/>
<gene>
    <name evidence="3" type="ORF">E8A74_03640</name>
</gene>
<accession>A0A4U1JJF6</accession>
<dbReference type="PANTHER" id="PTHR34383">
    <property type="entry name" value="POLYPHOSPHATE:AMP PHOSPHOTRANSFERASE-RELATED"/>
    <property type="match status" value="1"/>
</dbReference>
<feature type="domain" description="Polyphosphate kinase-2-related" evidence="2">
    <location>
        <begin position="192"/>
        <end position="413"/>
    </location>
</feature>
<dbReference type="InterPro" id="IPR022300">
    <property type="entry name" value="PPK2-rel_1"/>
</dbReference>
<keyword evidence="4" id="KW-1185">Reference proteome</keyword>
<dbReference type="SUPFAM" id="SSF52540">
    <property type="entry name" value="P-loop containing nucleoside triphosphate hydrolases"/>
    <property type="match status" value="1"/>
</dbReference>
<proteinExistence type="predicted"/>
<dbReference type="InterPro" id="IPR027417">
    <property type="entry name" value="P-loop_NTPase"/>
</dbReference>
<dbReference type="GO" id="GO:0006797">
    <property type="term" value="P:polyphosphate metabolic process"/>
    <property type="evidence" value="ECO:0007669"/>
    <property type="project" value="InterPro"/>
</dbReference>
<dbReference type="GO" id="GO:0016776">
    <property type="term" value="F:phosphotransferase activity, phosphate group as acceptor"/>
    <property type="evidence" value="ECO:0007669"/>
    <property type="project" value="InterPro"/>
</dbReference>
<evidence type="ECO:0000313" key="4">
    <source>
        <dbReference type="Proteomes" id="UP000309215"/>
    </source>
</evidence>
<sequence length="440" mass="51431">MHGAQRIPIKIQDLRHRRDDRHAADERPVSRGHIETRVLGPEEPIREHLRAGRERRAHRARDARADHGAAHHDREVTSLLGVQYAHRVGRSDARQGRREPAKITHPEPFEQRSFRLYLCRRIRPARADHASTNDTRIKLDVRRIFAFARFAGRAPWPRDLERRVRVGVVTFDKTGEKVNLGAISESPPGGLTREAAARELEELGEELFELQDLLWGARTHSVLVVLQGRDTAGKDGAIKHVVGLLNPRGVHVTSFGVPTEEEREHDFLWRIHRHTPRRGEFSIFNRSHYEDVLVVRVHDLVPRDIWGERFGHIRDFEELLCEHGTIVLKFFLHISKDEQKKRLVEREQDPRTAWKLNPGDWKEREKWGEYTDAYEDAISRTATKRAPWTIVPADSKWYRNLVIARELVQTLRPYKKVWQDKLDAVGRERKAELDAYRTRR</sequence>
<dbReference type="EMBL" id="SSMQ01000002">
    <property type="protein sequence ID" value="TKD12851.1"/>
    <property type="molecule type" value="Genomic_DNA"/>
</dbReference>
<evidence type="ECO:0000259" key="2">
    <source>
        <dbReference type="Pfam" id="PF03976"/>
    </source>
</evidence>
<organism evidence="3 4">
    <name type="scientific">Polyangium fumosum</name>
    <dbReference type="NCBI Taxonomy" id="889272"/>
    <lineage>
        <taxon>Bacteria</taxon>
        <taxon>Pseudomonadati</taxon>
        <taxon>Myxococcota</taxon>
        <taxon>Polyangia</taxon>
        <taxon>Polyangiales</taxon>
        <taxon>Polyangiaceae</taxon>
        <taxon>Polyangium</taxon>
    </lineage>
</organism>
<dbReference type="Gene3D" id="3.40.50.300">
    <property type="entry name" value="P-loop containing nucleotide triphosphate hydrolases"/>
    <property type="match status" value="1"/>
</dbReference>
<dbReference type="AlphaFoldDB" id="A0A4U1JJF6"/>
<dbReference type="Proteomes" id="UP000309215">
    <property type="component" value="Unassembled WGS sequence"/>
</dbReference>
<comment type="caution">
    <text evidence="3">The sequence shown here is derived from an EMBL/GenBank/DDBJ whole genome shotgun (WGS) entry which is preliminary data.</text>
</comment>
<evidence type="ECO:0000313" key="3">
    <source>
        <dbReference type="EMBL" id="TKD12851.1"/>
    </source>
</evidence>
<evidence type="ECO:0000256" key="1">
    <source>
        <dbReference type="SAM" id="MobiDB-lite"/>
    </source>
</evidence>
<name>A0A4U1JJF6_9BACT</name>
<reference evidence="3 4" key="1">
    <citation type="submission" date="2019-04" db="EMBL/GenBank/DDBJ databases">
        <authorList>
            <person name="Li Y."/>
            <person name="Wang J."/>
        </authorList>
    </citation>
    <scope>NUCLEOTIDE SEQUENCE [LARGE SCALE GENOMIC DNA]</scope>
    <source>
        <strain evidence="3 4">DSM 14668</strain>
    </source>
</reference>
<dbReference type="NCBIfam" id="TIGR03709">
    <property type="entry name" value="PPK2_rel_1"/>
    <property type="match status" value="1"/>
</dbReference>
<protein>
    <recommendedName>
        <fullName evidence="2">Polyphosphate kinase-2-related domain-containing protein</fullName>
    </recommendedName>
</protein>
<feature type="region of interest" description="Disordered" evidence="1">
    <location>
        <begin position="1"/>
        <end position="34"/>
    </location>
</feature>
<feature type="compositionally biased region" description="Basic and acidic residues" evidence="1">
    <location>
        <begin position="12"/>
        <end position="34"/>
    </location>
</feature>
<dbReference type="InterPro" id="IPR022488">
    <property type="entry name" value="PPK2-related"/>
</dbReference>
<dbReference type="PANTHER" id="PTHR34383:SF3">
    <property type="entry name" value="POLYPHOSPHATE:AMP PHOSPHOTRANSFERASE"/>
    <property type="match status" value="1"/>
</dbReference>